<dbReference type="InterPro" id="IPR045584">
    <property type="entry name" value="Pilin-like"/>
</dbReference>
<dbReference type="SUPFAM" id="SSF54523">
    <property type="entry name" value="Pili subunits"/>
    <property type="match status" value="1"/>
</dbReference>
<gene>
    <name evidence="1" type="ORF">BDB_mp10012</name>
</gene>
<name>G2ZTP4_9RALS</name>
<reference evidence="1" key="2">
    <citation type="submission" date="2011-04" db="EMBL/GenBank/DDBJ databases">
        <authorList>
            <person name="Genoscope - CEA"/>
        </authorList>
    </citation>
    <scope>NUCLEOTIDE SEQUENCE</scope>
    <source>
        <strain evidence="1">R229</strain>
    </source>
</reference>
<dbReference type="InterPro" id="IPR012902">
    <property type="entry name" value="N_methyl_site"/>
</dbReference>
<proteinExistence type="predicted"/>
<organism evidence="1">
    <name type="scientific">blood disease bacterium R229</name>
    <dbReference type="NCBI Taxonomy" id="741978"/>
    <lineage>
        <taxon>Bacteria</taxon>
        <taxon>Pseudomonadati</taxon>
        <taxon>Pseudomonadota</taxon>
        <taxon>Betaproteobacteria</taxon>
        <taxon>Burkholderiales</taxon>
        <taxon>Burkholderiaceae</taxon>
        <taxon>Ralstonia</taxon>
        <taxon>Ralstonia solanacearum species complex</taxon>
    </lineage>
</organism>
<sequence>MMLRPTGFTFIELLIALAIAGVLALAASQAWSGAYLLAERVAAHAALVAAMAELERHHAQAGSYVFPGDGTSPLGRWPRALEHPRGYQLSARYCAGRTLIHCVEVAASPMRPNTDCGTLILRSTGERFIEVAGARQRAPASCWP</sequence>
<reference evidence="1" key="1">
    <citation type="journal article" date="2011" name="PLoS ONE">
        <title>Ralstonia syzygii, the Blood Disease Bacterium and some Asian R. solanacearum strains form a single genomic species despite divergent lifestyles.</title>
        <authorList>
            <person name="Remenant B."/>
            <person name="de Cambiaire J.C."/>
            <person name="Cellier G."/>
            <person name="Jacobs J.M."/>
            <person name="Mangenot S."/>
            <person name="Barbe V."/>
            <person name="Lajus A."/>
            <person name="Vallenet D."/>
            <person name="Medigue C."/>
            <person name="Fegan M."/>
            <person name="Allen C."/>
            <person name="Prior P."/>
        </authorList>
    </citation>
    <scope>NUCLEOTIDE SEQUENCE</scope>
    <source>
        <strain evidence="1">R229</strain>
    </source>
</reference>
<protein>
    <submittedName>
        <fullName evidence="1">Putative type IV pilus assembly protein PilE</fullName>
    </submittedName>
</protein>
<dbReference type="Pfam" id="PF07963">
    <property type="entry name" value="N_methyl"/>
    <property type="match status" value="1"/>
</dbReference>
<evidence type="ECO:0000313" key="1">
    <source>
        <dbReference type="EMBL" id="CCA82407.1"/>
    </source>
</evidence>
<dbReference type="NCBIfam" id="TIGR02532">
    <property type="entry name" value="IV_pilin_GFxxxE"/>
    <property type="match status" value="1"/>
</dbReference>
<dbReference type="AlphaFoldDB" id="G2ZTP4"/>
<dbReference type="EMBL" id="FR854077">
    <property type="protein sequence ID" value="CCA82407.1"/>
    <property type="molecule type" value="Genomic_DNA"/>
</dbReference>
<accession>G2ZTP4</accession>
<dbReference type="Gene3D" id="3.30.700.10">
    <property type="entry name" value="Glycoprotein, Type 4 Pilin"/>
    <property type="match status" value="1"/>
</dbReference>